<feature type="region of interest" description="Disordered" evidence="12">
    <location>
        <begin position="171"/>
        <end position="202"/>
    </location>
</feature>
<comment type="catalytic activity">
    <reaction evidence="1">
        <text>Endonucleolytic cleavage to 5'-phosphomonoester.</text>
        <dbReference type="EC" id="3.1.26.4"/>
    </reaction>
</comment>
<dbReference type="GO" id="GO:0043137">
    <property type="term" value="P:DNA replication, removal of RNA primer"/>
    <property type="evidence" value="ECO:0007669"/>
    <property type="project" value="TreeGrafter"/>
</dbReference>
<evidence type="ECO:0000256" key="2">
    <source>
        <dbReference type="ARBA" id="ARBA00001946"/>
    </source>
</evidence>
<dbReference type="InterPro" id="IPR050092">
    <property type="entry name" value="RNase_H"/>
</dbReference>
<evidence type="ECO:0000256" key="1">
    <source>
        <dbReference type="ARBA" id="ARBA00000077"/>
    </source>
</evidence>
<dbReference type="SUPFAM" id="SSF53098">
    <property type="entry name" value="Ribonuclease H-like"/>
    <property type="match status" value="1"/>
</dbReference>
<gene>
    <name evidence="14" type="ORF">AYL99_08605</name>
</gene>
<dbReference type="Pfam" id="PF01693">
    <property type="entry name" value="Cauli_VI"/>
    <property type="match status" value="2"/>
</dbReference>
<comment type="caution">
    <text evidence="14">The sequence shown here is derived from an EMBL/GenBank/DDBJ whole genome shotgun (WGS) entry which is preliminary data.</text>
</comment>
<dbReference type="InterPro" id="IPR037056">
    <property type="entry name" value="RNase_H1_N_sf"/>
</dbReference>
<dbReference type="InterPro" id="IPR009027">
    <property type="entry name" value="Ribosomal_bL9/RNase_H1_N"/>
</dbReference>
<evidence type="ECO:0000256" key="4">
    <source>
        <dbReference type="ARBA" id="ARBA00005300"/>
    </source>
</evidence>
<feature type="region of interest" description="Disordered" evidence="12">
    <location>
        <begin position="1"/>
        <end position="22"/>
    </location>
</feature>
<dbReference type="GO" id="GO:0046872">
    <property type="term" value="F:metal ion binding"/>
    <property type="evidence" value="ECO:0007669"/>
    <property type="project" value="UniProtKB-KW"/>
</dbReference>
<dbReference type="InterPro" id="IPR036397">
    <property type="entry name" value="RNaseH_sf"/>
</dbReference>
<dbReference type="GeneID" id="30012773"/>
<evidence type="ECO:0000256" key="12">
    <source>
        <dbReference type="SAM" id="MobiDB-lite"/>
    </source>
</evidence>
<keyword evidence="8" id="KW-0479">Metal-binding</keyword>
<dbReference type="CDD" id="cd09280">
    <property type="entry name" value="RNase_HI_eukaryote_like"/>
    <property type="match status" value="1"/>
</dbReference>
<protein>
    <recommendedName>
        <fullName evidence="6">Ribonuclease H</fullName>
        <ecNumber evidence="5">3.1.26.4</ecNumber>
    </recommendedName>
</protein>
<keyword evidence="11" id="KW-0460">Magnesium</keyword>
<keyword evidence="9" id="KW-0255">Endonuclease</keyword>
<comment type="cofactor">
    <cofactor evidence="2">
        <name>Mg(2+)</name>
        <dbReference type="ChEBI" id="CHEBI:18420"/>
    </cofactor>
</comment>
<dbReference type="AlphaFoldDB" id="A0A178ZDK9"/>
<organism evidence="14 15">
    <name type="scientific">Fonsecaea erecta</name>
    <dbReference type="NCBI Taxonomy" id="1367422"/>
    <lineage>
        <taxon>Eukaryota</taxon>
        <taxon>Fungi</taxon>
        <taxon>Dikarya</taxon>
        <taxon>Ascomycota</taxon>
        <taxon>Pezizomycotina</taxon>
        <taxon>Eurotiomycetes</taxon>
        <taxon>Chaetothyriomycetidae</taxon>
        <taxon>Chaetothyriales</taxon>
        <taxon>Herpotrichiellaceae</taxon>
        <taxon>Fonsecaea</taxon>
    </lineage>
</organism>
<dbReference type="Gene3D" id="3.40.970.10">
    <property type="entry name" value="Ribonuclease H1, N-terminal domain"/>
    <property type="match status" value="2"/>
</dbReference>
<keyword evidence="10" id="KW-0378">Hydrolase</keyword>
<evidence type="ECO:0000256" key="8">
    <source>
        <dbReference type="ARBA" id="ARBA00022723"/>
    </source>
</evidence>
<dbReference type="GO" id="GO:0004523">
    <property type="term" value="F:RNA-DNA hybrid ribonuclease activity"/>
    <property type="evidence" value="ECO:0007669"/>
    <property type="project" value="UniProtKB-EC"/>
</dbReference>
<evidence type="ECO:0000259" key="13">
    <source>
        <dbReference type="PROSITE" id="PS50879"/>
    </source>
</evidence>
<evidence type="ECO:0000313" key="15">
    <source>
        <dbReference type="Proteomes" id="UP000078343"/>
    </source>
</evidence>
<dbReference type="EMBL" id="LVYI01000007">
    <property type="protein sequence ID" value="OAP57867.1"/>
    <property type="molecule type" value="Genomic_DNA"/>
</dbReference>
<dbReference type="Gene3D" id="3.30.420.10">
    <property type="entry name" value="Ribonuclease H-like superfamily/Ribonuclease H"/>
    <property type="match status" value="1"/>
</dbReference>
<comment type="similarity">
    <text evidence="4">Belongs to the RNase H family.</text>
</comment>
<feature type="compositionally biased region" description="Basic and acidic residues" evidence="12">
    <location>
        <begin position="191"/>
        <end position="202"/>
    </location>
</feature>
<evidence type="ECO:0000313" key="14">
    <source>
        <dbReference type="EMBL" id="OAP57867.1"/>
    </source>
</evidence>
<dbReference type="InterPro" id="IPR011320">
    <property type="entry name" value="RNase_H1_N"/>
</dbReference>
<keyword evidence="15" id="KW-1185">Reference proteome</keyword>
<dbReference type="PANTHER" id="PTHR10642">
    <property type="entry name" value="RIBONUCLEASE H1"/>
    <property type="match status" value="1"/>
</dbReference>
<dbReference type="EC" id="3.1.26.4" evidence="5"/>
<reference evidence="14 15" key="1">
    <citation type="submission" date="2016-04" db="EMBL/GenBank/DDBJ databases">
        <title>Draft genome of Fonsecaea erecta CBS 125763.</title>
        <authorList>
            <person name="Weiss V.A."/>
            <person name="Vicente V.A."/>
            <person name="Raittz R.T."/>
            <person name="Moreno L.F."/>
            <person name="De Souza E.M."/>
            <person name="Pedrosa F.O."/>
            <person name="Steffens M.B."/>
            <person name="Faoro H."/>
            <person name="Tadra-Sfeir M.Z."/>
            <person name="Najafzadeh M.J."/>
            <person name="Felipe M.S."/>
            <person name="Teixeira M."/>
            <person name="Sun J."/>
            <person name="Xi L."/>
            <person name="Gomes R."/>
            <person name="De Azevedo C.M."/>
            <person name="Salgado C.G."/>
            <person name="Da Silva M.B."/>
            <person name="Nascimento M.F."/>
            <person name="Queiroz-Telles F."/>
            <person name="Attili D.S."/>
            <person name="Gorbushina A."/>
        </authorList>
    </citation>
    <scope>NUCLEOTIDE SEQUENCE [LARGE SCALE GENOMIC DNA]</scope>
    <source>
        <strain evidence="14 15">CBS 125763</strain>
    </source>
</reference>
<evidence type="ECO:0000256" key="5">
    <source>
        <dbReference type="ARBA" id="ARBA00012180"/>
    </source>
</evidence>
<dbReference type="InterPro" id="IPR002156">
    <property type="entry name" value="RNaseH_domain"/>
</dbReference>
<dbReference type="FunFam" id="3.40.970.10:FF:000002">
    <property type="entry name" value="Ribonuclease H"/>
    <property type="match status" value="1"/>
</dbReference>
<keyword evidence="7" id="KW-0540">Nuclease</keyword>
<dbReference type="Proteomes" id="UP000078343">
    <property type="component" value="Unassembled WGS sequence"/>
</dbReference>
<dbReference type="InterPro" id="IPR012337">
    <property type="entry name" value="RNaseH-like_sf"/>
</dbReference>
<name>A0A178ZDK9_9EURO</name>
<proteinExistence type="inferred from homology"/>
<evidence type="ECO:0000256" key="9">
    <source>
        <dbReference type="ARBA" id="ARBA00022759"/>
    </source>
</evidence>
<feature type="compositionally biased region" description="Pro residues" evidence="12">
    <location>
        <begin position="1"/>
        <end position="10"/>
    </location>
</feature>
<evidence type="ECO:0000256" key="10">
    <source>
        <dbReference type="ARBA" id="ARBA00022801"/>
    </source>
</evidence>
<evidence type="ECO:0000256" key="11">
    <source>
        <dbReference type="ARBA" id="ARBA00022842"/>
    </source>
</evidence>
<dbReference type="OrthoDB" id="407198at2759"/>
<evidence type="ECO:0000256" key="6">
    <source>
        <dbReference type="ARBA" id="ARBA00017721"/>
    </source>
</evidence>
<dbReference type="Pfam" id="PF00075">
    <property type="entry name" value="RNase_H"/>
    <property type="match status" value="1"/>
</dbReference>
<dbReference type="GO" id="GO:0003676">
    <property type="term" value="F:nucleic acid binding"/>
    <property type="evidence" value="ECO:0007669"/>
    <property type="project" value="InterPro"/>
</dbReference>
<dbReference type="SUPFAM" id="SSF55658">
    <property type="entry name" value="L9 N-domain-like"/>
    <property type="match status" value="2"/>
</dbReference>
<comment type="function">
    <text evidence="3">Endonuclease that specifically degrades the RNA of RNA-DNA hybrids.</text>
</comment>
<dbReference type="RefSeq" id="XP_018691234.1">
    <property type="nucleotide sequence ID" value="XM_018840113.1"/>
</dbReference>
<sequence>MVPPPTAPPKKPSRRRLAPVVGLTPIAPPRKKKAAEQKYYAVKEGKRPGIYHTWSDCLAQVKGHKGAEFKAFQSLHEAQAFMQGRPLLNGHDNGLQRFYGVQSGRVPGVYTDWSQVQAQIRGFPHARQKKFRTREEAEVFVAAGAKASVSGSQRAGAPQADIRQLVARKSAPGLQDTVMGSATDQDANPDEISRGFGDEDKYDTNIRVGPGNTIINRAEEEQIRAKVKSEQQESPGMLRIYTDGSALGNGAPGAKAGVGVFFGPQNPLYATSPSKPNSQYKPQPTRYTVSKKPQIVYTMDWAARQLGSGDGQAKKRLAGEMDDDKTRTRKAKLTDWRYRNVSETLEGDKQTNQRAELTAILRALDIAPRHREVTIYTDSRYAIDCVTNWYRNWIKNGWVNSKGIAVVNKDVVQRIRDRIEERERLGKRTLFVWVKGHSNDPGNVAADHLAVQAAMRANAALPASAALPEINNAGDSSDSSDFGEYSVAEEDDDAAFQSMVDYGR</sequence>
<feature type="domain" description="RNase H type-1" evidence="13">
    <location>
        <begin position="234"/>
        <end position="455"/>
    </location>
</feature>
<accession>A0A178ZDK9</accession>
<dbReference type="FunFam" id="3.40.970.10:FF:000001">
    <property type="entry name" value="Ribonuclease H1"/>
    <property type="match status" value="1"/>
</dbReference>
<dbReference type="PANTHER" id="PTHR10642:SF26">
    <property type="entry name" value="RIBONUCLEASE H1"/>
    <property type="match status" value="1"/>
</dbReference>
<evidence type="ECO:0000256" key="7">
    <source>
        <dbReference type="ARBA" id="ARBA00022722"/>
    </source>
</evidence>
<evidence type="ECO:0000256" key="3">
    <source>
        <dbReference type="ARBA" id="ARBA00004065"/>
    </source>
</evidence>
<dbReference type="PROSITE" id="PS50879">
    <property type="entry name" value="RNASE_H_1"/>
    <property type="match status" value="1"/>
</dbReference>
<dbReference type="STRING" id="1367422.A0A178ZDK9"/>